<evidence type="ECO:0000256" key="5">
    <source>
        <dbReference type="ARBA" id="ARBA00022475"/>
    </source>
</evidence>
<evidence type="ECO:0000256" key="8">
    <source>
        <dbReference type="ARBA" id="ARBA00022989"/>
    </source>
</evidence>
<accession>A0A9R1U2E9</accession>
<evidence type="ECO:0000313" key="19">
    <source>
        <dbReference type="RefSeq" id="XP_011304695.1"/>
    </source>
</evidence>
<dbReference type="GeneID" id="105267501"/>
<dbReference type="RefSeq" id="XP_011304696.1">
    <property type="nucleotide sequence ID" value="XM_011306394.1"/>
</dbReference>
<keyword evidence="16" id="KW-1185">Reference proteome</keyword>
<evidence type="ECO:0000256" key="6">
    <source>
        <dbReference type="ARBA" id="ARBA00022490"/>
    </source>
</evidence>
<keyword evidence="8 13" id="KW-1133">Transmembrane helix</keyword>
<dbReference type="InterPro" id="IPR048347">
    <property type="entry name" value="Sarcoglycan_C"/>
</dbReference>
<evidence type="ECO:0000313" key="16">
    <source>
        <dbReference type="Proteomes" id="UP000694866"/>
    </source>
</evidence>
<comment type="function">
    <text evidence="1">Component of the sarcoglycan complex, a subcomplex of the dystrophin-glycoprotein complex which forms a link between the F-actin cytoskeleton and the extracellular matrix.</text>
</comment>
<dbReference type="GO" id="GO:0005856">
    <property type="term" value="C:cytoskeleton"/>
    <property type="evidence" value="ECO:0007669"/>
    <property type="project" value="UniProtKB-SubCell"/>
</dbReference>
<dbReference type="InterPro" id="IPR008908">
    <property type="entry name" value="Sarcoglycan_alpha/epsilon"/>
</dbReference>
<dbReference type="GO" id="GO:0005509">
    <property type="term" value="F:calcium ion binding"/>
    <property type="evidence" value="ECO:0007669"/>
    <property type="project" value="InterPro"/>
</dbReference>
<accession>A0A9R1T8R2</accession>
<evidence type="ECO:0000313" key="18">
    <source>
        <dbReference type="RefSeq" id="XP_011304694.1"/>
    </source>
</evidence>
<evidence type="ECO:0000256" key="1">
    <source>
        <dbReference type="ARBA" id="ARBA00002860"/>
    </source>
</evidence>
<dbReference type="RefSeq" id="XP_011304695.1">
    <property type="nucleotide sequence ID" value="XM_011306393.1"/>
</dbReference>
<dbReference type="Pfam" id="PF20989">
    <property type="entry name" value="Sarcoglycan_2_C"/>
    <property type="match status" value="1"/>
</dbReference>
<gene>
    <name evidence="17 18 19 20" type="primary">Scgalpha</name>
</gene>
<dbReference type="PANTHER" id="PTHR10132:SF14">
    <property type="entry name" value="SARCOGLYCAN ALPHA, ISOFORM C"/>
    <property type="match status" value="1"/>
</dbReference>
<dbReference type="SMART" id="SM00736">
    <property type="entry name" value="CADG"/>
    <property type="match status" value="1"/>
</dbReference>
<organism evidence="16 17">
    <name type="scientific">Fopius arisanus</name>
    <dbReference type="NCBI Taxonomy" id="64838"/>
    <lineage>
        <taxon>Eukaryota</taxon>
        <taxon>Metazoa</taxon>
        <taxon>Ecdysozoa</taxon>
        <taxon>Arthropoda</taxon>
        <taxon>Hexapoda</taxon>
        <taxon>Insecta</taxon>
        <taxon>Pterygota</taxon>
        <taxon>Neoptera</taxon>
        <taxon>Endopterygota</taxon>
        <taxon>Hymenoptera</taxon>
        <taxon>Apocrita</taxon>
        <taxon>Ichneumonoidea</taxon>
        <taxon>Braconidae</taxon>
        <taxon>Opiinae</taxon>
        <taxon>Fopius</taxon>
    </lineage>
</organism>
<feature type="transmembrane region" description="Helical" evidence="13">
    <location>
        <begin position="291"/>
        <end position="309"/>
    </location>
</feature>
<evidence type="ECO:0000256" key="9">
    <source>
        <dbReference type="ARBA" id="ARBA00023136"/>
    </source>
</evidence>
<dbReference type="AlphaFoldDB" id="A0A9R1T8P6"/>
<feature type="compositionally biased region" description="Low complexity" evidence="12">
    <location>
        <begin position="377"/>
        <end position="397"/>
    </location>
</feature>
<keyword evidence="14" id="KW-0732">Signal</keyword>
<name>A0A9R1T8P6_9HYME</name>
<sequence length="426" mass="48540">MKMFIWIITIIWGLQDALGESILTSKVFVIPIGPELFGVTEDSSQGTDFSYQASLLNSPDLPPWIHYTYSGKHHQGFLYGVAPKNQGNFTLQIVGLSKKTYNTNYKVLDMNVQQNENSTKYEVYLKIDNLRIDDAFNKTTVETLLDLFRKELWLEAKDVCITYLASAVEEGARLPLDPNEPEGVVLKLGSSAPFSEVLMKLEEEVKPLKKKFPCPKDYKRTSKEVLFRKAHFYLDWCSFKLISENQSQHQESARRGSSMNVIGRQTPEHAEWRWARPKKSDIPTRSYFKEILTTVFIPTLLLFILALLLSTTFCLHHEKAVDPESDKYFNELFNLFKRNRDQSLNVMSDKRESTPMEGVGNNGVQMVQYAASERGTLRSLSAQPSSPSDSLLRSPRTSTERGNPYVRPNPPPYTGPTSLGTLRVDF</sequence>
<evidence type="ECO:0000256" key="7">
    <source>
        <dbReference type="ARBA" id="ARBA00022692"/>
    </source>
</evidence>
<dbReference type="GO" id="GO:0042383">
    <property type="term" value="C:sarcolemma"/>
    <property type="evidence" value="ECO:0007669"/>
    <property type="project" value="UniProtKB-SubCell"/>
</dbReference>
<dbReference type="InterPro" id="IPR015919">
    <property type="entry name" value="Cadherin-like_sf"/>
</dbReference>
<dbReference type="PANTHER" id="PTHR10132">
    <property type="entry name" value="ALPHA-/EPSILON-SARCOGLYCAN FAMILY MEMBER"/>
    <property type="match status" value="1"/>
</dbReference>
<protein>
    <submittedName>
        <fullName evidence="17 18">Alpha-sarcoglycan isoform X1</fullName>
    </submittedName>
</protein>
<feature type="domain" description="Dystroglycan-type cadherin-like" evidence="15">
    <location>
        <begin position="13"/>
        <end position="119"/>
    </location>
</feature>
<feature type="signal peptide" evidence="14">
    <location>
        <begin position="1"/>
        <end position="19"/>
    </location>
</feature>
<comment type="subcellular location">
    <subcellularLocation>
        <location evidence="3">Cell membrane</location>
        <location evidence="3">Sarcolemma</location>
        <topology evidence="3">Single-pass membrane protein</topology>
    </subcellularLocation>
    <subcellularLocation>
        <location evidence="2">Cytoplasm</location>
        <location evidence="2">Cytoskeleton</location>
    </subcellularLocation>
</comment>
<evidence type="ECO:0000256" key="11">
    <source>
        <dbReference type="ARBA" id="ARBA00023212"/>
    </source>
</evidence>
<accession>A0A9R1U1I3</accession>
<feature type="region of interest" description="Disordered" evidence="12">
    <location>
        <begin position="377"/>
        <end position="426"/>
    </location>
</feature>
<dbReference type="Pfam" id="PF05510">
    <property type="entry name" value="Sarcoglycan_2"/>
    <property type="match status" value="1"/>
</dbReference>
<proteinExistence type="inferred from homology"/>
<dbReference type="InterPro" id="IPR048346">
    <property type="entry name" value="Sarcoglycan_N"/>
</dbReference>
<dbReference type="CTD" id="34135"/>
<dbReference type="Proteomes" id="UP000694866">
    <property type="component" value="Unplaced"/>
</dbReference>
<evidence type="ECO:0000313" key="20">
    <source>
        <dbReference type="RefSeq" id="XP_011304696.1"/>
    </source>
</evidence>
<evidence type="ECO:0000259" key="15">
    <source>
        <dbReference type="SMART" id="SM00736"/>
    </source>
</evidence>
<dbReference type="GO" id="GO:0016012">
    <property type="term" value="C:sarcoglycan complex"/>
    <property type="evidence" value="ECO:0007669"/>
    <property type="project" value="InterPro"/>
</dbReference>
<dbReference type="RefSeq" id="XP_011304694.1">
    <property type="nucleotide sequence ID" value="XM_011306392.1"/>
</dbReference>
<dbReference type="OrthoDB" id="10019906at2759"/>
<evidence type="ECO:0000256" key="2">
    <source>
        <dbReference type="ARBA" id="ARBA00004245"/>
    </source>
</evidence>
<keyword evidence="5" id="KW-1003">Cell membrane</keyword>
<keyword evidence="6" id="KW-0963">Cytoplasm</keyword>
<dbReference type="InterPro" id="IPR006644">
    <property type="entry name" value="Cadg"/>
</dbReference>
<evidence type="ECO:0000256" key="4">
    <source>
        <dbReference type="ARBA" id="ARBA00007721"/>
    </source>
</evidence>
<dbReference type="RefSeq" id="XP_011304693.1">
    <property type="nucleotide sequence ID" value="XM_011306391.1"/>
</dbReference>
<feature type="chain" id="PRO_5044701530" evidence="14">
    <location>
        <begin position="20"/>
        <end position="426"/>
    </location>
</feature>
<evidence type="ECO:0000256" key="3">
    <source>
        <dbReference type="ARBA" id="ARBA00004513"/>
    </source>
</evidence>
<keyword evidence="9 13" id="KW-0472">Membrane</keyword>
<dbReference type="KEGG" id="fas:105267501"/>
<reference evidence="17 18" key="1">
    <citation type="submission" date="2025-04" db="UniProtKB">
        <authorList>
            <consortium name="RefSeq"/>
        </authorList>
    </citation>
    <scope>IDENTIFICATION</scope>
    <source>
        <strain evidence="17 18">USDA-PBARC FA_bdor</strain>
        <tissue evidence="17 18">Whole organism</tissue>
    </source>
</reference>
<evidence type="ECO:0000256" key="13">
    <source>
        <dbReference type="SAM" id="Phobius"/>
    </source>
</evidence>
<accession>A0A9R1T8P6</accession>
<keyword evidence="7 13" id="KW-0812">Transmembrane</keyword>
<comment type="similarity">
    <text evidence="4">Belongs to the sarcoglycan alpha/epsilon family.</text>
</comment>
<evidence type="ECO:0000313" key="17">
    <source>
        <dbReference type="RefSeq" id="XP_011304693.1"/>
    </source>
</evidence>
<keyword evidence="10" id="KW-0325">Glycoprotein</keyword>
<evidence type="ECO:0000256" key="14">
    <source>
        <dbReference type="SAM" id="SignalP"/>
    </source>
</evidence>
<evidence type="ECO:0000256" key="10">
    <source>
        <dbReference type="ARBA" id="ARBA00023180"/>
    </source>
</evidence>
<evidence type="ECO:0000256" key="12">
    <source>
        <dbReference type="SAM" id="MobiDB-lite"/>
    </source>
</evidence>
<dbReference type="SUPFAM" id="SSF49313">
    <property type="entry name" value="Cadherin-like"/>
    <property type="match status" value="1"/>
</dbReference>
<keyword evidence="11" id="KW-0206">Cytoskeleton</keyword>